<dbReference type="VEuPathDB" id="VectorBase:HLOH_065266"/>
<reference evidence="1 2" key="1">
    <citation type="journal article" date="2020" name="Cell">
        <title>Large-Scale Comparative Analyses of Tick Genomes Elucidate Their Genetic Diversity and Vector Capacities.</title>
        <authorList>
            <consortium name="Tick Genome and Microbiome Consortium (TIGMIC)"/>
            <person name="Jia N."/>
            <person name="Wang J."/>
            <person name="Shi W."/>
            <person name="Du L."/>
            <person name="Sun Y."/>
            <person name="Zhan W."/>
            <person name="Jiang J.F."/>
            <person name="Wang Q."/>
            <person name="Zhang B."/>
            <person name="Ji P."/>
            <person name="Bell-Sakyi L."/>
            <person name="Cui X.M."/>
            <person name="Yuan T.T."/>
            <person name="Jiang B.G."/>
            <person name="Yang W.F."/>
            <person name="Lam T.T."/>
            <person name="Chang Q.C."/>
            <person name="Ding S.J."/>
            <person name="Wang X.J."/>
            <person name="Zhu J.G."/>
            <person name="Ruan X.D."/>
            <person name="Zhao L."/>
            <person name="Wei J.T."/>
            <person name="Ye R.Z."/>
            <person name="Que T.C."/>
            <person name="Du C.H."/>
            <person name="Zhou Y.H."/>
            <person name="Cheng J.X."/>
            <person name="Dai P.F."/>
            <person name="Guo W.B."/>
            <person name="Han X.H."/>
            <person name="Huang E.J."/>
            <person name="Li L.F."/>
            <person name="Wei W."/>
            <person name="Gao Y.C."/>
            <person name="Liu J.Z."/>
            <person name="Shao H.Z."/>
            <person name="Wang X."/>
            <person name="Wang C.C."/>
            <person name="Yang T.C."/>
            <person name="Huo Q.B."/>
            <person name="Li W."/>
            <person name="Chen H.Y."/>
            <person name="Chen S.E."/>
            <person name="Zhou L.G."/>
            <person name="Ni X.B."/>
            <person name="Tian J.H."/>
            <person name="Sheng Y."/>
            <person name="Liu T."/>
            <person name="Pan Y.S."/>
            <person name="Xia L.Y."/>
            <person name="Li J."/>
            <person name="Zhao F."/>
            <person name="Cao W.C."/>
        </authorList>
    </citation>
    <scope>NUCLEOTIDE SEQUENCE [LARGE SCALE GENOMIC DNA]</scope>
    <source>
        <strain evidence="1">HaeL-2018</strain>
    </source>
</reference>
<dbReference type="EMBL" id="JABSTR010000005">
    <property type="protein sequence ID" value="KAH9371628.1"/>
    <property type="molecule type" value="Genomic_DNA"/>
</dbReference>
<proteinExistence type="predicted"/>
<sequence length="105" mass="11876">MVWKDIRAIVDKCSHSSRRTCSLSPPPLEFHLCGLLVTGVAIPCLLCSAKPVVEHPFSRVISESRVWSQEVLAKLESLVSNQRARQYSISAWKLPNTRMLELIFL</sequence>
<dbReference type="AlphaFoldDB" id="A0A9J6GB57"/>
<evidence type="ECO:0000313" key="2">
    <source>
        <dbReference type="Proteomes" id="UP000821853"/>
    </source>
</evidence>
<accession>A0A9J6GB57</accession>
<evidence type="ECO:0000313" key="1">
    <source>
        <dbReference type="EMBL" id="KAH9371628.1"/>
    </source>
</evidence>
<keyword evidence="2" id="KW-1185">Reference proteome</keyword>
<comment type="caution">
    <text evidence="1">The sequence shown here is derived from an EMBL/GenBank/DDBJ whole genome shotgun (WGS) entry which is preliminary data.</text>
</comment>
<dbReference type="Proteomes" id="UP000821853">
    <property type="component" value="Chromosome 3"/>
</dbReference>
<organism evidence="1 2">
    <name type="scientific">Haemaphysalis longicornis</name>
    <name type="common">Bush tick</name>
    <dbReference type="NCBI Taxonomy" id="44386"/>
    <lineage>
        <taxon>Eukaryota</taxon>
        <taxon>Metazoa</taxon>
        <taxon>Ecdysozoa</taxon>
        <taxon>Arthropoda</taxon>
        <taxon>Chelicerata</taxon>
        <taxon>Arachnida</taxon>
        <taxon>Acari</taxon>
        <taxon>Parasitiformes</taxon>
        <taxon>Ixodida</taxon>
        <taxon>Ixodoidea</taxon>
        <taxon>Ixodidae</taxon>
        <taxon>Haemaphysalinae</taxon>
        <taxon>Haemaphysalis</taxon>
    </lineage>
</organism>
<name>A0A9J6GB57_HAELO</name>
<protein>
    <submittedName>
        <fullName evidence="1">Uncharacterized protein</fullName>
    </submittedName>
</protein>
<gene>
    <name evidence="1" type="ORF">HPB48_017854</name>
</gene>